<dbReference type="CDD" id="cd07938">
    <property type="entry name" value="DRE_TIM_HMGL"/>
    <property type="match status" value="1"/>
</dbReference>
<evidence type="ECO:0000256" key="5">
    <source>
        <dbReference type="ARBA" id="ARBA00023239"/>
    </source>
</evidence>
<protein>
    <recommendedName>
        <fullName evidence="3">hydroxymethylglutaryl-CoA lyase</fullName>
        <ecNumber evidence="3">4.1.3.4</ecNumber>
    </recommendedName>
</protein>
<dbReference type="PROSITE" id="PS01062">
    <property type="entry name" value="HMG_COA_LYASE"/>
    <property type="match status" value="1"/>
</dbReference>
<dbReference type="EMBL" id="JAPDRL010000027">
    <property type="protein sequence ID" value="KAJ9665630.1"/>
    <property type="molecule type" value="Genomic_DNA"/>
</dbReference>
<dbReference type="NCBIfam" id="NF004283">
    <property type="entry name" value="PRK05692.1"/>
    <property type="match status" value="1"/>
</dbReference>
<dbReference type="PROSITE" id="PS50991">
    <property type="entry name" value="PYR_CT"/>
    <property type="match status" value="1"/>
</dbReference>
<comment type="similarity">
    <text evidence="2">Belongs to the HMG-CoA lyase family.</text>
</comment>
<evidence type="ECO:0000313" key="9">
    <source>
        <dbReference type="EMBL" id="KAJ9665630.1"/>
    </source>
</evidence>
<feature type="compositionally biased region" description="Low complexity" evidence="7">
    <location>
        <begin position="183"/>
        <end position="192"/>
    </location>
</feature>
<evidence type="ECO:0000256" key="6">
    <source>
        <dbReference type="ARBA" id="ARBA00049877"/>
    </source>
</evidence>
<reference evidence="9" key="1">
    <citation type="submission" date="2022-10" db="EMBL/GenBank/DDBJ databases">
        <title>Culturing micro-colonial fungi from biological soil crusts in the Mojave desert and describing Neophaeococcomyces mojavensis, and introducing the new genera and species Taxawa tesnikishii.</title>
        <authorList>
            <person name="Kurbessoian T."/>
            <person name="Stajich J.E."/>
        </authorList>
    </citation>
    <scope>NUCLEOTIDE SEQUENCE</scope>
    <source>
        <strain evidence="9">TK_1</strain>
    </source>
</reference>
<comment type="catalytic activity">
    <reaction evidence="6">
        <text>(3S)-3-hydroxy-3-methylglutaryl-CoA = acetoacetate + acetyl-CoA</text>
        <dbReference type="Rhea" id="RHEA:24404"/>
        <dbReference type="ChEBI" id="CHEBI:13705"/>
        <dbReference type="ChEBI" id="CHEBI:43074"/>
        <dbReference type="ChEBI" id="CHEBI:57288"/>
        <dbReference type="EC" id="4.1.3.4"/>
    </reaction>
</comment>
<keyword evidence="10" id="KW-1185">Reference proteome</keyword>
<sequence>MSSRQSALRIARLAARYPCRRTLATTAARSAEQVRIVEVGPRDGLQNEKKAIELETKIEFIKRLAQTGLRTIEAGSFVSPKWVPQMANSSNILEHILQQPPQAPEPINYQFLLPNSYGLGNFLKVYKHYEGSAQPAADTGYPTPPPSPSPSDNGPALNTSSQDPNAMPSATDPTAAMSQPVNSSSSPSSSSKSALPEIELSIFTAATETFSQKNTNCSIAESLERFKPIFGAGKEYRLRVRAYISVALGCPFEGPDVDPHKVAELAVSLLEMGAHEISVADTTGMGTAPKTQELLKTLKAAGVDAGDLALHFHDTYGMALVNTVVGLDHGIRTFDASVAGLGGCPYSPGATGNVGSEDMVHLCHSLGLKTGVDIEKLSRVGEWIAGEVGKANESRAGKATLARLKREL</sequence>
<evidence type="ECO:0000256" key="7">
    <source>
        <dbReference type="SAM" id="MobiDB-lite"/>
    </source>
</evidence>
<proteinExistence type="inferred from homology"/>
<feature type="region of interest" description="Disordered" evidence="7">
    <location>
        <begin position="134"/>
        <end position="192"/>
    </location>
</feature>
<evidence type="ECO:0000313" key="10">
    <source>
        <dbReference type="Proteomes" id="UP001172684"/>
    </source>
</evidence>
<dbReference type="InterPro" id="IPR000891">
    <property type="entry name" value="PYR_CT"/>
</dbReference>
<gene>
    <name evidence="9" type="ORF">H2201_004322</name>
</gene>
<dbReference type="Gene3D" id="3.20.20.70">
    <property type="entry name" value="Aldolase class I"/>
    <property type="match status" value="1"/>
</dbReference>
<dbReference type="EC" id="4.1.3.4" evidence="3"/>
<name>A0ABQ9NTA8_9PEZI</name>
<comment type="caution">
    <text evidence="9">The sequence shown here is derived from an EMBL/GenBank/DDBJ whole genome shotgun (WGS) entry which is preliminary data.</text>
</comment>
<dbReference type="Proteomes" id="UP001172684">
    <property type="component" value="Unassembled WGS sequence"/>
</dbReference>
<keyword evidence="5" id="KW-0456">Lyase</keyword>
<accession>A0ABQ9NTA8</accession>
<organism evidence="9 10">
    <name type="scientific">Coniosporium apollinis</name>
    <dbReference type="NCBI Taxonomy" id="61459"/>
    <lineage>
        <taxon>Eukaryota</taxon>
        <taxon>Fungi</taxon>
        <taxon>Dikarya</taxon>
        <taxon>Ascomycota</taxon>
        <taxon>Pezizomycotina</taxon>
        <taxon>Dothideomycetes</taxon>
        <taxon>Dothideomycetes incertae sedis</taxon>
        <taxon>Coniosporium</taxon>
    </lineage>
</organism>
<evidence type="ECO:0000256" key="2">
    <source>
        <dbReference type="ARBA" id="ARBA00009405"/>
    </source>
</evidence>
<dbReference type="InterPro" id="IPR043594">
    <property type="entry name" value="HMGL"/>
</dbReference>
<dbReference type="PANTHER" id="PTHR42738:SF7">
    <property type="entry name" value="HYDROXYMETHYLGLUTARYL-COA LYASE"/>
    <property type="match status" value="1"/>
</dbReference>
<dbReference type="PANTHER" id="PTHR42738">
    <property type="entry name" value="HYDROXYMETHYLGLUTARYL-COA LYASE"/>
    <property type="match status" value="1"/>
</dbReference>
<comment type="pathway">
    <text evidence="1">Metabolic intermediate metabolism; (S)-3-hydroxy-3-methylglutaryl-CoA degradation; acetoacetate from (S)-3-hydroxy-3-methylglutaryl-CoA: step 1/1.</text>
</comment>
<evidence type="ECO:0000256" key="1">
    <source>
        <dbReference type="ARBA" id="ARBA00005143"/>
    </source>
</evidence>
<keyword evidence="4" id="KW-0479">Metal-binding</keyword>
<feature type="domain" description="Pyruvate carboxyltransferase" evidence="8">
    <location>
        <begin position="34"/>
        <end position="378"/>
    </location>
</feature>
<dbReference type="InterPro" id="IPR000138">
    <property type="entry name" value="HMG_CoA_lyase_AS"/>
</dbReference>
<dbReference type="Pfam" id="PF00682">
    <property type="entry name" value="HMGL-like"/>
    <property type="match status" value="2"/>
</dbReference>
<dbReference type="InterPro" id="IPR013785">
    <property type="entry name" value="Aldolase_TIM"/>
</dbReference>
<evidence type="ECO:0000256" key="4">
    <source>
        <dbReference type="ARBA" id="ARBA00022723"/>
    </source>
</evidence>
<evidence type="ECO:0000256" key="3">
    <source>
        <dbReference type="ARBA" id="ARBA00012910"/>
    </source>
</evidence>
<evidence type="ECO:0000259" key="8">
    <source>
        <dbReference type="PROSITE" id="PS50991"/>
    </source>
</evidence>
<dbReference type="SUPFAM" id="SSF51569">
    <property type="entry name" value="Aldolase"/>
    <property type="match status" value="2"/>
</dbReference>